<feature type="region of interest" description="Disordered" evidence="1">
    <location>
        <begin position="168"/>
        <end position="200"/>
    </location>
</feature>
<dbReference type="RefSeq" id="XP_062696710.1">
    <property type="nucleotide sequence ID" value="XM_062841746.1"/>
</dbReference>
<dbReference type="EMBL" id="JAULSX010000001">
    <property type="protein sequence ID" value="KAK3499077.1"/>
    <property type="molecule type" value="Genomic_DNA"/>
</dbReference>
<gene>
    <name evidence="2" type="ORF">B0T23DRAFT_7597</name>
</gene>
<organism evidence="2 3">
    <name type="scientific">Neurospora hispaniola</name>
    <dbReference type="NCBI Taxonomy" id="588809"/>
    <lineage>
        <taxon>Eukaryota</taxon>
        <taxon>Fungi</taxon>
        <taxon>Dikarya</taxon>
        <taxon>Ascomycota</taxon>
        <taxon>Pezizomycotina</taxon>
        <taxon>Sordariomycetes</taxon>
        <taxon>Sordariomycetidae</taxon>
        <taxon>Sordariales</taxon>
        <taxon>Sordariaceae</taxon>
        <taxon>Neurospora</taxon>
    </lineage>
</organism>
<name>A0AAJ0IES8_9PEZI</name>
<evidence type="ECO:0000313" key="2">
    <source>
        <dbReference type="EMBL" id="KAK3499077.1"/>
    </source>
</evidence>
<evidence type="ECO:0000256" key="1">
    <source>
        <dbReference type="SAM" id="MobiDB-lite"/>
    </source>
</evidence>
<dbReference type="GeneID" id="87879368"/>
<reference evidence="2 3" key="1">
    <citation type="journal article" date="2023" name="Mol. Phylogenet. Evol.">
        <title>Genome-scale phylogeny and comparative genomics of the fungal order Sordariales.</title>
        <authorList>
            <person name="Hensen N."/>
            <person name="Bonometti L."/>
            <person name="Westerberg I."/>
            <person name="Brannstrom I.O."/>
            <person name="Guillou S."/>
            <person name="Cros-Aarteil S."/>
            <person name="Calhoun S."/>
            <person name="Haridas S."/>
            <person name="Kuo A."/>
            <person name="Mondo S."/>
            <person name="Pangilinan J."/>
            <person name="Riley R."/>
            <person name="LaButti K."/>
            <person name="Andreopoulos B."/>
            <person name="Lipzen A."/>
            <person name="Chen C."/>
            <person name="Yan M."/>
            <person name="Daum C."/>
            <person name="Ng V."/>
            <person name="Clum A."/>
            <person name="Steindorff A."/>
            <person name="Ohm R.A."/>
            <person name="Martin F."/>
            <person name="Silar P."/>
            <person name="Natvig D.O."/>
            <person name="Lalanne C."/>
            <person name="Gautier V."/>
            <person name="Ament-Velasquez S.L."/>
            <person name="Kruys A."/>
            <person name="Hutchinson M.I."/>
            <person name="Powell A.J."/>
            <person name="Barry K."/>
            <person name="Miller A.N."/>
            <person name="Grigoriev I.V."/>
            <person name="Debuchy R."/>
            <person name="Gladieux P."/>
            <person name="Hiltunen Thoren M."/>
            <person name="Johannesson H."/>
        </authorList>
    </citation>
    <scope>NUCLEOTIDE SEQUENCE [LARGE SCALE GENOMIC DNA]</scope>
    <source>
        <strain evidence="2 3">FGSC 10403</strain>
    </source>
</reference>
<keyword evidence="3" id="KW-1185">Reference proteome</keyword>
<sequence length="216" mass="23928">MQWKNHRAASNSHTVILIHRCFQGCRDRFTSVYLPTYASDTPRFNHPCSPSTWSKTRRDPRVTTPSLTAYSSQIRSCPIDISRSPGRNRGHDKAYSLHPQGVGYWRRSPWIMRSEISGQDAMCLGHRHSDRHLAGLSSGVSDHLPCNVADFGVFAGLLDFRDSFAASGSETEEDGRPGDSRASSSHSSGAPETSHDAGLGYERHITTERFLIQAGV</sequence>
<protein>
    <submittedName>
        <fullName evidence="2">Uncharacterized protein</fullName>
    </submittedName>
</protein>
<proteinExistence type="predicted"/>
<comment type="caution">
    <text evidence="2">The sequence shown here is derived from an EMBL/GenBank/DDBJ whole genome shotgun (WGS) entry which is preliminary data.</text>
</comment>
<feature type="compositionally biased region" description="Low complexity" evidence="1">
    <location>
        <begin position="180"/>
        <end position="192"/>
    </location>
</feature>
<accession>A0AAJ0IES8</accession>
<evidence type="ECO:0000313" key="3">
    <source>
        <dbReference type="Proteomes" id="UP001285908"/>
    </source>
</evidence>
<dbReference type="Proteomes" id="UP001285908">
    <property type="component" value="Unassembled WGS sequence"/>
</dbReference>
<dbReference type="AlphaFoldDB" id="A0AAJ0IES8"/>